<dbReference type="WBParaSite" id="ACRNAN_scaffold12991.g16509.t1">
    <property type="protein sequence ID" value="ACRNAN_scaffold12991.g16509.t1"/>
    <property type="gene ID" value="ACRNAN_scaffold12991.g16509"/>
</dbReference>
<dbReference type="Proteomes" id="UP000887540">
    <property type="component" value="Unplaced"/>
</dbReference>
<sequence>MSKWNVTEYDRLAHKLYYDHKAAFQAIFDHPMKFVEAELQAIEENGTINKLNKKHETKGTKKSKKFKKSRAKK</sequence>
<name>A0A914CQU0_9BILA</name>
<feature type="compositionally biased region" description="Basic residues" evidence="1">
    <location>
        <begin position="51"/>
        <end position="73"/>
    </location>
</feature>
<keyword evidence="2" id="KW-1185">Reference proteome</keyword>
<evidence type="ECO:0000256" key="1">
    <source>
        <dbReference type="SAM" id="MobiDB-lite"/>
    </source>
</evidence>
<organism evidence="2 3">
    <name type="scientific">Acrobeloides nanus</name>
    <dbReference type="NCBI Taxonomy" id="290746"/>
    <lineage>
        <taxon>Eukaryota</taxon>
        <taxon>Metazoa</taxon>
        <taxon>Ecdysozoa</taxon>
        <taxon>Nematoda</taxon>
        <taxon>Chromadorea</taxon>
        <taxon>Rhabditida</taxon>
        <taxon>Tylenchina</taxon>
        <taxon>Cephalobomorpha</taxon>
        <taxon>Cephaloboidea</taxon>
        <taxon>Cephalobidae</taxon>
        <taxon>Acrobeloides</taxon>
    </lineage>
</organism>
<feature type="region of interest" description="Disordered" evidence="1">
    <location>
        <begin position="50"/>
        <end position="73"/>
    </location>
</feature>
<proteinExistence type="predicted"/>
<protein>
    <submittedName>
        <fullName evidence="3">Uncharacterized protein</fullName>
    </submittedName>
</protein>
<evidence type="ECO:0000313" key="3">
    <source>
        <dbReference type="WBParaSite" id="ACRNAN_scaffold12991.g16509.t1"/>
    </source>
</evidence>
<accession>A0A914CQU0</accession>
<evidence type="ECO:0000313" key="2">
    <source>
        <dbReference type="Proteomes" id="UP000887540"/>
    </source>
</evidence>
<dbReference type="AlphaFoldDB" id="A0A914CQU0"/>
<reference evidence="3" key="1">
    <citation type="submission" date="2022-11" db="UniProtKB">
        <authorList>
            <consortium name="WormBaseParasite"/>
        </authorList>
    </citation>
    <scope>IDENTIFICATION</scope>
</reference>